<organism evidence="3 4">
    <name type="scientific">Pieris macdunnoughi</name>
    <dbReference type="NCBI Taxonomy" id="345717"/>
    <lineage>
        <taxon>Eukaryota</taxon>
        <taxon>Metazoa</taxon>
        <taxon>Ecdysozoa</taxon>
        <taxon>Arthropoda</taxon>
        <taxon>Hexapoda</taxon>
        <taxon>Insecta</taxon>
        <taxon>Pterygota</taxon>
        <taxon>Neoptera</taxon>
        <taxon>Endopterygota</taxon>
        <taxon>Lepidoptera</taxon>
        <taxon>Glossata</taxon>
        <taxon>Ditrysia</taxon>
        <taxon>Papilionoidea</taxon>
        <taxon>Pieridae</taxon>
        <taxon>Pierinae</taxon>
        <taxon>Pieris</taxon>
    </lineage>
</organism>
<sequence>MRKRKTHLVGTLRTIGGGIVALKWRDKRDVLMLSTKQSGLKTVAKRNRRGESISKPASIEDYNLGKSSIDESDQMATYGSALRRCTKWYRKLMFEIIWGISLVNAHFLYNQYTCKKKQTQSFVNESSER</sequence>
<keyword evidence="4" id="KW-1185">Reference proteome</keyword>
<dbReference type="OrthoDB" id="5876240at2759"/>
<dbReference type="PANTHER" id="PTHR46599">
    <property type="entry name" value="PIGGYBAC TRANSPOSABLE ELEMENT-DERIVED PROTEIN 4"/>
    <property type="match status" value="1"/>
</dbReference>
<evidence type="ECO:0000256" key="1">
    <source>
        <dbReference type="SAM" id="Phobius"/>
    </source>
</evidence>
<feature type="domain" description="PiggyBac transposable element-derived protein" evidence="2">
    <location>
        <begin position="15"/>
        <end position="106"/>
    </location>
</feature>
<gene>
    <name evidence="3" type="ORF">PMACD_LOCUS10284</name>
</gene>
<dbReference type="Pfam" id="PF13843">
    <property type="entry name" value="DDE_Tnp_1_7"/>
    <property type="match status" value="1"/>
</dbReference>
<evidence type="ECO:0000313" key="3">
    <source>
        <dbReference type="EMBL" id="CAF4889019.1"/>
    </source>
</evidence>
<feature type="transmembrane region" description="Helical" evidence="1">
    <location>
        <begin position="92"/>
        <end position="109"/>
    </location>
</feature>
<accession>A0A821UFG2</accession>
<protein>
    <recommendedName>
        <fullName evidence="2">PiggyBac transposable element-derived protein domain-containing protein</fullName>
    </recommendedName>
</protein>
<comment type="caution">
    <text evidence="3">The sequence shown here is derived from an EMBL/GenBank/DDBJ whole genome shotgun (WGS) entry which is preliminary data.</text>
</comment>
<dbReference type="EMBL" id="CAJOBZ010000031">
    <property type="protein sequence ID" value="CAF4889019.1"/>
    <property type="molecule type" value="Genomic_DNA"/>
</dbReference>
<dbReference type="InterPro" id="IPR029526">
    <property type="entry name" value="PGBD"/>
</dbReference>
<dbReference type="PANTHER" id="PTHR46599:SF3">
    <property type="entry name" value="PIGGYBAC TRANSPOSABLE ELEMENT-DERIVED PROTEIN 4"/>
    <property type="match status" value="1"/>
</dbReference>
<dbReference type="AlphaFoldDB" id="A0A821UFG2"/>
<keyword evidence="1" id="KW-1133">Transmembrane helix</keyword>
<keyword evidence="1" id="KW-0472">Membrane</keyword>
<evidence type="ECO:0000259" key="2">
    <source>
        <dbReference type="Pfam" id="PF13843"/>
    </source>
</evidence>
<evidence type="ECO:0000313" key="4">
    <source>
        <dbReference type="Proteomes" id="UP000663880"/>
    </source>
</evidence>
<keyword evidence="1" id="KW-0812">Transmembrane</keyword>
<reference evidence="3" key="1">
    <citation type="submission" date="2021-02" db="EMBL/GenBank/DDBJ databases">
        <authorList>
            <person name="Steward A R."/>
        </authorList>
    </citation>
    <scope>NUCLEOTIDE SEQUENCE</scope>
</reference>
<dbReference type="Proteomes" id="UP000663880">
    <property type="component" value="Unassembled WGS sequence"/>
</dbReference>
<name>A0A821UFG2_9NEOP</name>
<proteinExistence type="predicted"/>